<protein>
    <submittedName>
        <fullName evidence="1">Uncharacterized protein</fullName>
    </submittedName>
</protein>
<accession>D9ZEE2</accession>
<name>D9ZEE2_9ZZZZ</name>
<dbReference type="Pfam" id="PF09538">
    <property type="entry name" value="FYDLN_acid"/>
    <property type="match status" value="1"/>
</dbReference>
<reference evidence="1" key="1">
    <citation type="journal article" date="2010" name="Genome Res.">
        <title>Functional metagenomics to mine the human gut microbiome for dietary fiber catabolic enzymes.</title>
        <authorList>
            <person name="Tasse L."/>
            <person name="Bercovici J."/>
            <person name="Pizzut-Serin S."/>
            <person name="Robe P."/>
            <person name="Tap J."/>
            <person name="Klopp C."/>
            <person name="Cantarel B.L."/>
            <person name="Coutinho P.M."/>
            <person name="Henrissat B."/>
            <person name="Leclerc M."/>
            <person name="Dore J."/>
            <person name="Monsan P."/>
            <person name="Remaud-Simeon M."/>
            <person name="Potocki-Veronese G."/>
        </authorList>
    </citation>
    <scope>NUCLEOTIDE SEQUENCE</scope>
</reference>
<organism evidence="1">
    <name type="scientific">uncultured organism</name>
    <dbReference type="NCBI Taxonomy" id="155900"/>
    <lineage>
        <taxon>unclassified sequences</taxon>
        <taxon>environmental samples</taxon>
    </lineage>
</organism>
<dbReference type="EMBL" id="GU942939">
    <property type="protein sequence ID" value="ADD61696.1"/>
    <property type="molecule type" value="Genomic_DNA"/>
</dbReference>
<dbReference type="InterPro" id="IPR012644">
    <property type="entry name" value="CHP02300_FYDLN_acid"/>
</dbReference>
<dbReference type="AlphaFoldDB" id="D9ZEE2"/>
<dbReference type="SUPFAM" id="SSF57850">
    <property type="entry name" value="RING/U-box"/>
    <property type="match status" value="1"/>
</dbReference>
<evidence type="ECO:0000313" key="1">
    <source>
        <dbReference type="EMBL" id="ADD61696.1"/>
    </source>
</evidence>
<sequence length="88" mass="9884">MYYVPEGTTRCGYYECESCGEKFLSLQTMEHISCPYCEAEFDPEIGPDEAMQVAEDTAKLIQVLEGEDVEKMDALLSLAITGGNFEWI</sequence>
<proteinExistence type="predicted"/>